<evidence type="ECO:0000256" key="3">
    <source>
        <dbReference type="ARBA" id="ARBA00022741"/>
    </source>
</evidence>
<dbReference type="PROSITE" id="PS50893">
    <property type="entry name" value="ABC_TRANSPORTER_2"/>
    <property type="match status" value="1"/>
</dbReference>
<dbReference type="SMART" id="SM00382">
    <property type="entry name" value="AAA"/>
    <property type="match status" value="1"/>
</dbReference>
<dbReference type="GO" id="GO:0016887">
    <property type="term" value="F:ATP hydrolysis activity"/>
    <property type="evidence" value="ECO:0007669"/>
    <property type="project" value="InterPro"/>
</dbReference>
<dbReference type="EMBL" id="PUFI01000014">
    <property type="protein sequence ID" value="TDG68325.1"/>
    <property type="molecule type" value="Genomic_DNA"/>
</dbReference>
<organism evidence="6 7">
    <name type="scientific">Leuconostoc fallax</name>
    <dbReference type="NCBI Taxonomy" id="1251"/>
    <lineage>
        <taxon>Bacteria</taxon>
        <taxon>Bacillati</taxon>
        <taxon>Bacillota</taxon>
        <taxon>Bacilli</taxon>
        <taxon>Lactobacillales</taxon>
        <taxon>Lactobacillaceae</taxon>
        <taxon>Leuconostoc</taxon>
    </lineage>
</organism>
<evidence type="ECO:0000256" key="1">
    <source>
        <dbReference type="ARBA" id="ARBA00005417"/>
    </source>
</evidence>
<proteinExistence type="inferred from homology"/>
<evidence type="ECO:0000256" key="4">
    <source>
        <dbReference type="ARBA" id="ARBA00022840"/>
    </source>
</evidence>
<name>A0A4R5N8S3_9LACO</name>
<dbReference type="InterPro" id="IPR003439">
    <property type="entry name" value="ABC_transporter-like_ATP-bd"/>
</dbReference>
<dbReference type="InterPro" id="IPR027417">
    <property type="entry name" value="P-loop_NTPase"/>
</dbReference>
<dbReference type="PROSITE" id="PS00211">
    <property type="entry name" value="ABC_TRANSPORTER_1"/>
    <property type="match status" value="1"/>
</dbReference>
<comment type="caution">
    <text evidence="6">The sequence shown here is derived from an EMBL/GenBank/DDBJ whole genome shotgun (WGS) entry which is preliminary data.</text>
</comment>
<comment type="similarity">
    <text evidence="1">Belongs to the ABC transporter superfamily.</text>
</comment>
<gene>
    <name evidence="6" type="ORF">C5L23_000631</name>
</gene>
<evidence type="ECO:0000256" key="2">
    <source>
        <dbReference type="ARBA" id="ARBA00022448"/>
    </source>
</evidence>
<dbReference type="Gene3D" id="3.40.50.300">
    <property type="entry name" value="P-loop containing nucleotide triphosphate hydrolases"/>
    <property type="match status" value="1"/>
</dbReference>
<dbReference type="InterPro" id="IPR017871">
    <property type="entry name" value="ABC_transporter-like_CS"/>
</dbReference>
<evidence type="ECO:0000259" key="5">
    <source>
        <dbReference type="PROSITE" id="PS50893"/>
    </source>
</evidence>
<keyword evidence="4" id="KW-0067">ATP-binding</keyword>
<evidence type="ECO:0000313" key="6">
    <source>
        <dbReference type="EMBL" id="TDG68325.1"/>
    </source>
</evidence>
<dbReference type="PANTHER" id="PTHR42711:SF5">
    <property type="entry name" value="ABC TRANSPORTER ATP-BINDING PROTEIN NATA"/>
    <property type="match status" value="1"/>
</dbReference>
<dbReference type="Proteomes" id="UP000295681">
    <property type="component" value="Unassembled WGS sequence"/>
</dbReference>
<keyword evidence="2" id="KW-0813">Transport</keyword>
<dbReference type="STRING" id="907931.GCA_000165675_00393"/>
<evidence type="ECO:0000313" key="7">
    <source>
        <dbReference type="Proteomes" id="UP000295681"/>
    </source>
</evidence>
<dbReference type="InterPro" id="IPR050763">
    <property type="entry name" value="ABC_transporter_ATP-binding"/>
</dbReference>
<keyword evidence="3" id="KW-0547">Nucleotide-binding</keyword>
<accession>A0A4R5N8S3</accession>
<sequence length="287" mass="32481">MLEMKHIKVNYGNFVALDMGCDITILEHDIVGIIGSNGAGKSTLIKALTNQVAYSGEINKPNHIAVHLQENNYPTTVNCRTILEGLLQTSYRKNQRLIELVKFFDFEKNLNQKFSQLSGGQKQRLTIIMVLYQDAPLTCFDELSTGLDFETRCNLMNKIKSWYANKPAMILLITHYFDEIEKLANKLLIIDHGRVIDYGRITTLFEKYIGYSAIIVDCPEGVTVLNDYQIVRGEQGQTVIACKNKSHQQQIVNHLNQQGYLCSVTQNSINLIYLNALSGITKERSGQ</sequence>
<dbReference type="Pfam" id="PF00005">
    <property type="entry name" value="ABC_tran"/>
    <property type="match status" value="1"/>
</dbReference>
<protein>
    <recommendedName>
        <fullName evidence="5">ABC transporter domain-containing protein</fullName>
    </recommendedName>
</protein>
<dbReference type="PANTHER" id="PTHR42711">
    <property type="entry name" value="ABC TRANSPORTER ATP-BINDING PROTEIN"/>
    <property type="match status" value="1"/>
</dbReference>
<dbReference type="AlphaFoldDB" id="A0A4R5N8S3"/>
<reference evidence="6 7" key="1">
    <citation type="journal article" date="2019" name="Appl. Microbiol. Biotechnol.">
        <title>Uncovering carbohydrate metabolism through a genotype-phenotype association study of 56 lactic acid bacteria genomes.</title>
        <authorList>
            <person name="Buron-Moles G."/>
            <person name="Chailyan A."/>
            <person name="Dolejs I."/>
            <person name="Forster J."/>
            <person name="Miks M.H."/>
        </authorList>
    </citation>
    <scope>NUCLEOTIDE SEQUENCE [LARGE SCALE GENOMIC DNA]</scope>
    <source>
        <strain evidence="6 7">ATCC 700006</strain>
    </source>
</reference>
<keyword evidence="7" id="KW-1185">Reference proteome</keyword>
<dbReference type="RefSeq" id="WP_010008341.1">
    <property type="nucleotide sequence ID" value="NZ_JAGYGP010000001.1"/>
</dbReference>
<dbReference type="SUPFAM" id="SSF52540">
    <property type="entry name" value="P-loop containing nucleoside triphosphate hydrolases"/>
    <property type="match status" value="1"/>
</dbReference>
<dbReference type="InterPro" id="IPR003593">
    <property type="entry name" value="AAA+_ATPase"/>
</dbReference>
<dbReference type="GO" id="GO:0005524">
    <property type="term" value="F:ATP binding"/>
    <property type="evidence" value="ECO:0007669"/>
    <property type="project" value="UniProtKB-KW"/>
</dbReference>
<feature type="domain" description="ABC transporter" evidence="5">
    <location>
        <begin position="2"/>
        <end position="217"/>
    </location>
</feature>